<reference evidence="2" key="2">
    <citation type="journal article" date="2024" name="Plant">
        <title>Genomic evolution and insights into agronomic trait innovations of Sesamum species.</title>
        <authorList>
            <person name="Miao H."/>
            <person name="Wang L."/>
            <person name="Qu L."/>
            <person name="Liu H."/>
            <person name="Sun Y."/>
            <person name="Le M."/>
            <person name="Wang Q."/>
            <person name="Wei S."/>
            <person name="Zheng Y."/>
            <person name="Lin W."/>
            <person name="Duan Y."/>
            <person name="Cao H."/>
            <person name="Xiong S."/>
            <person name="Wang X."/>
            <person name="Wei L."/>
            <person name="Li C."/>
            <person name="Ma Q."/>
            <person name="Ju M."/>
            <person name="Zhao R."/>
            <person name="Li G."/>
            <person name="Mu C."/>
            <person name="Tian Q."/>
            <person name="Mei H."/>
            <person name="Zhang T."/>
            <person name="Gao T."/>
            <person name="Zhang H."/>
        </authorList>
    </citation>
    <scope>NUCLEOTIDE SEQUENCE</scope>
    <source>
        <strain evidence="2">G01</strain>
    </source>
</reference>
<sequence length="79" mass="8769">MEPPGGLLSRKALHRSRSGSRLRFPVTRLLGLLEVGCLVLCVLFIWRRGASNPLCLTRFVTRSLGPVVTFVDSVDTNLF</sequence>
<dbReference type="EMBL" id="JACGWK010001603">
    <property type="protein sequence ID" value="KAL0285287.1"/>
    <property type="molecule type" value="Genomic_DNA"/>
</dbReference>
<evidence type="ECO:0000256" key="1">
    <source>
        <dbReference type="SAM" id="Phobius"/>
    </source>
</evidence>
<comment type="caution">
    <text evidence="2">The sequence shown here is derived from an EMBL/GenBank/DDBJ whole genome shotgun (WGS) entry which is preliminary data.</text>
</comment>
<keyword evidence="1" id="KW-1133">Transmembrane helix</keyword>
<evidence type="ECO:0000313" key="2">
    <source>
        <dbReference type="EMBL" id="KAL0285287.1"/>
    </source>
</evidence>
<reference evidence="2" key="1">
    <citation type="submission" date="2020-06" db="EMBL/GenBank/DDBJ databases">
        <authorList>
            <person name="Li T."/>
            <person name="Hu X."/>
            <person name="Zhang T."/>
            <person name="Song X."/>
            <person name="Zhang H."/>
            <person name="Dai N."/>
            <person name="Sheng W."/>
            <person name="Hou X."/>
            <person name="Wei L."/>
        </authorList>
    </citation>
    <scope>NUCLEOTIDE SEQUENCE</scope>
    <source>
        <strain evidence="2">G01</strain>
        <tissue evidence="2">Leaf</tissue>
    </source>
</reference>
<proteinExistence type="predicted"/>
<name>A0AAW2ITE8_9LAMI</name>
<keyword evidence="1" id="KW-0472">Membrane</keyword>
<accession>A0AAW2ITE8</accession>
<protein>
    <submittedName>
        <fullName evidence="2">Uncharacterized protein</fullName>
    </submittedName>
</protein>
<gene>
    <name evidence="2" type="ORF">Sangu_2786500</name>
</gene>
<organism evidence="2">
    <name type="scientific">Sesamum angustifolium</name>
    <dbReference type="NCBI Taxonomy" id="2727405"/>
    <lineage>
        <taxon>Eukaryota</taxon>
        <taxon>Viridiplantae</taxon>
        <taxon>Streptophyta</taxon>
        <taxon>Embryophyta</taxon>
        <taxon>Tracheophyta</taxon>
        <taxon>Spermatophyta</taxon>
        <taxon>Magnoliopsida</taxon>
        <taxon>eudicotyledons</taxon>
        <taxon>Gunneridae</taxon>
        <taxon>Pentapetalae</taxon>
        <taxon>asterids</taxon>
        <taxon>lamiids</taxon>
        <taxon>Lamiales</taxon>
        <taxon>Pedaliaceae</taxon>
        <taxon>Sesamum</taxon>
    </lineage>
</organism>
<feature type="transmembrane region" description="Helical" evidence="1">
    <location>
        <begin position="26"/>
        <end position="46"/>
    </location>
</feature>
<dbReference type="AlphaFoldDB" id="A0AAW2ITE8"/>
<keyword evidence="1" id="KW-0812">Transmembrane</keyword>